<proteinExistence type="predicted"/>
<sequence length="63" mass="7193">MPESVCSVSRNAGPYPTSRSYLRTLPFIDAWRGARQVKSMLELQVRYLGVWYGLLFAEMCFGS</sequence>
<gene>
    <name evidence="1" type="ORF">CARN8_530004</name>
</gene>
<accession>A0A3P3ZR63</accession>
<reference evidence="1" key="1">
    <citation type="submission" date="2018-10" db="EMBL/GenBank/DDBJ databases">
        <authorList>
            <person name="Plewniak F."/>
        </authorList>
    </citation>
    <scope>NUCLEOTIDE SEQUENCE</scope>
</reference>
<evidence type="ECO:0000313" key="1">
    <source>
        <dbReference type="EMBL" id="VAY89122.1"/>
    </source>
</evidence>
<dbReference type="EMBL" id="UOYP01000479">
    <property type="protein sequence ID" value="VAY89122.1"/>
    <property type="molecule type" value="Genomic_DNA"/>
</dbReference>
<name>A0A3P3ZR63_9ZZZZ</name>
<protein>
    <submittedName>
        <fullName evidence="1">Uncharacterized protein</fullName>
    </submittedName>
</protein>
<dbReference type="AlphaFoldDB" id="A0A3P3ZR63"/>
<organism evidence="1">
    <name type="scientific">mine drainage metagenome</name>
    <dbReference type="NCBI Taxonomy" id="410659"/>
    <lineage>
        <taxon>unclassified sequences</taxon>
        <taxon>metagenomes</taxon>
        <taxon>ecological metagenomes</taxon>
    </lineage>
</organism>